<evidence type="ECO:0000313" key="1">
    <source>
        <dbReference type="EMBL" id="RKH78939.1"/>
    </source>
</evidence>
<name>A0ABX9Q3H7_9BACT</name>
<gene>
    <name evidence="1" type="ORF">D7Y13_43665</name>
</gene>
<keyword evidence="2" id="KW-1185">Reference proteome</keyword>
<reference evidence="1 2" key="1">
    <citation type="submission" date="2018-09" db="EMBL/GenBank/DDBJ databases">
        <authorList>
            <person name="Livingstone P.G."/>
            <person name="Whitworth D.E."/>
        </authorList>
    </citation>
    <scope>NUCLEOTIDE SEQUENCE [LARGE SCALE GENOMIC DNA]</scope>
    <source>
        <strain evidence="1 2">CA031B</strain>
    </source>
</reference>
<organism evidence="1 2">
    <name type="scientific">Corallococcus praedator</name>
    <dbReference type="NCBI Taxonomy" id="2316724"/>
    <lineage>
        <taxon>Bacteria</taxon>
        <taxon>Pseudomonadati</taxon>
        <taxon>Myxococcota</taxon>
        <taxon>Myxococcia</taxon>
        <taxon>Myxococcales</taxon>
        <taxon>Cystobacterineae</taxon>
        <taxon>Myxococcaceae</taxon>
        <taxon>Corallococcus</taxon>
    </lineage>
</organism>
<dbReference type="EMBL" id="RAWI01001183">
    <property type="protein sequence ID" value="RKH78939.1"/>
    <property type="molecule type" value="Genomic_DNA"/>
</dbReference>
<protein>
    <submittedName>
        <fullName evidence="1">MBL fold metallo-hydrolase</fullName>
    </submittedName>
</protein>
<proteinExistence type="predicted"/>
<feature type="non-terminal residue" evidence="1">
    <location>
        <position position="30"/>
    </location>
</feature>
<dbReference type="CDD" id="cd06262">
    <property type="entry name" value="metallo-hydrolase-like_MBL-fold"/>
    <property type="match status" value="1"/>
</dbReference>
<sequence length="30" mass="3245">MFIASFPAGPWQTNCYVVATEPGAECLILD</sequence>
<evidence type="ECO:0000313" key="2">
    <source>
        <dbReference type="Proteomes" id="UP000278907"/>
    </source>
</evidence>
<comment type="caution">
    <text evidence="1">The sequence shown here is derived from an EMBL/GenBank/DDBJ whole genome shotgun (WGS) entry which is preliminary data.</text>
</comment>
<dbReference type="Proteomes" id="UP000278907">
    <property type="component" value="Unassembled WGS sequence"/>
</dbReference>
<accession>A0ABX9Q3H7</accession>